<gene>
    <name evidence="1" type="ORF">SLNSH_09875</name>
</gene>
<sequence length="181" mass="19956">MPIPSPAEILRFWREAGPDRWFAKDDAFGHAIRERFEPVWRAAAAGDLDGWTSTPDGALALVIALDQFPRNLFRGSADAFATDEQARRIAGEALARGDDARVDPALRAFFYLPFMHSEDMADQEHCVALYAAAGDAGGLEWARIHREIIARFGRFPHRNAALGRDTTPAEAEFLAGDGFKG</sequence>
<proteinExistence type="predicted"/>
<dbReference type="SUPFAM" id="SSF48452">
    <property type="entry name" value="TPR-like"/>
    <property type="match status" value="1"/>
</dbReference>
<evidence type="ECO:0000313" key="2">
    <source>
        <dbReference type="Proteomes" id="UP000239772"/>
    </source>
</evidence>
<dbReference type="Pfam" id="PF06041">
    <property type="entry name" value="DUF924"/>
    <property type="match status" value="1"/>
</dbReference>
<evidence type="ECO:0000313" key="1">
    <source>
        <dbReference type="EMBL" id="PSC05123.1"/>
    </source>
</evidence>
<dbReference type="InterPro" id="IPR010323">
    <property type="entry name" value="DUF924"/>
</dbReference>
<dbReference type="AlphaFoldDB" id="A0A2T1HTX9"/>
<dbReference type="Gene3D" id="1.25.40.10">
    <property type="entry name" value="Tetratricopeptide repeat domain"/>
    <property type="match status" value="1"/>
</dbReference>
<comment type="caution">
    <text evidence="1">The sequence shown here is derived from an EMBL/GenBank/DDBJ whole genome shotgun (WGS) entry which is preliminary data.</text>
</comment>
<organism evidence="1 2">
    <name type="scientific">Alsobacter soli</name>
    <dbReference type="NCBI Taxonomy" id="2109933"/>
    <lineage>
        <taxon>Bacteria</taxon>
        <taxon>Pseudomonadati</taxon>
        <taxon>Pseudomonadota</taxon>
        <taxon>Alphaproteobacteria</taxon>
        <taxon>Hyphomicrobiales</taxon>
        <taxon>Alsobacteraceae</taxon>
        <taxon>Alsobacter</taxon>
    </lineage>
</organism>
<name>A0A2T1HTX9_9HYPH</name>
<dbReference type="Proteomes" id="UP000239772">
    <property type="component" value="Unassembled WGS sequence"/>
</dbReference>
<dbReference type="Gene3D" id="1.20.58.320">
    <property type="entry name" value="TPR-like"/>
    <property type="match status" value="1"/>
</dbReference>
<protein>
    <submittedName>
        <fullName evidence="1">DUF924 domain-containing protein</fullName>
    </submittedName>
</protein>
<dbReference type="RefSeq" id="WP_106336585.1">
    <property type="nucleotide sequence ID" value="NZ_PVZS01000009.1"/>
</dbReference>
<dbReference type="InterPro" id="IPR011990">
    <property type="entry name" value="TPR-like_helical_dom_sf"/>
</dbReference>
<accession>A0A2T1HTX9</accession>
<reference evidence="2" key="1">
    <citation type="submission" date="2018-03" db="EMBL/GenBank/DDBJ databases">
        <authorList>
            <person name="Sun L."/>
            <person name="Liu H."/>
            <person name="Chen W."/>
            <person name="Huang K."/>
            <person name="Liu W."/>
            <person name="Gao X."/>
        </authorList>
    </citation>
    <scope>NUCLEOTIDE SEQUENCE [LARGE SCALE GENOMIC DNA]</scope>
    <source>
        <strain evidence="2">SH9</strain>
    </source>
</reference>
<dbReference type="EMBL" id="PVZS01000009">
    <property type="protein sequence ID" value="PSC05123.1"/>
    <property type="molecule type" value="Genomic_DNA"/>
</dbReference>
<keyword evidence="2" id="KW-1185">Reference proteome</keyword>
<dbReference type="OrthoDB" id="7593450at2"/>